<feature type="domain" description="Heterokaryon incompatibility" evidence="2">
    <location>
        <begin position="205"/>
        <end position="363"/>
    </location>
</feature>
<dbReference type="PANTHER" id="PTHR33112:SF16">
    <property type="entry name" value="HETEROKARYON INCOMPATIBILITY DOMAIN-CONTAINING PROTEIN"/>
    <property type="match status" value="1"/>
</dbReference>
<organism evidence="4">
    <name type="scientific">Grosmannia clavigera (strain kw1407 / UAMH 11150)</name>
    <name type="common">Blue stain fungus</name>
    <name type="synonym">Graphiocladiella clavigera</name>
    <dbReference type="NCBI Taxonomy" id="655863"/>
    <lineage>
        <taxon>Eukaryota</taxon>
        <taxon>Fungi</taxon>
        <taxon>Dikarya</taxon>
        <taxon>Ascomycota</taxon>
        <taxon>Pezizomycotina</taxon>
        <taxon>Sordariomycetes</taxon>
        <taxon>Sordariomycetidae</taxon>
        <taxon>Ophiostomatales</taxon>
        <taxon>Ophiostomataceae</taxon>
        <taxon>Leptographium</taxon>
    </lineage>
</organism>
<feature type="compositionally biased region" description="Polar residues" evidence="1">
    <location>
        <begin position="417"/>
        <end position="427"/>
    </location>
</feature>
<dbReference type="InterPro" id="IPR010730">
    <property type="entry name" value="HET"/>
</dbReference>
<dbReference type="AlphaFoldDB" id="F0XSV9"/>
<dbReference type="InParanoid" id="F0XSV9"/>
<evidence type="ECO:0000313" key="3">
    <source>
        <dbReference type="EMBL" id="EFW99310.1"/>
    </source>
</evidence>
<evidence type="ECO:0000256" key="1">
    <source>
        <dbReference type="SAM" id="MobiDB-lite"/>
    </source>
</evidence>
<keyword evidence="4" id="KW-1185">Reference proteome</keyword>
<reference evidence="3 4" key="1">
    <citation type="journal article" date="2011" name="Proc. Natl. Acad. Sci. U.S.A.">
        <title>Genome and transcriptome analyses of the mountain pine beetle-fungal symbiont Grosmannia clavigera, a lodgepole pine pathogen.</title>
        <authorList>
            <person name="DiGuistini S."/>
            <person name="Wang Y."/>
            <person name="Liao N.Y."/>
            <person name="Taylor G."/>
            <person name="Tanguay P."/>
            <person name="Feau N."/>
            <person name="Henrissat B."/>
            <person name="Chan S.K."/>
            <person name="Hesse-Orce U."/>
            <person name="Alamouti S.M."/>
            <person name="Tsui C.K.M."/>
            <person name="Docking R.T."/>
            <person name="Levasseur A."/>
            <person name="Haridas S."/>
            <person name="Robertson G."/>
            <person name="Birol I."/>
            <person name="Holt R.A."/>
            <person name="Marra M.A."/>
            <person name="Hamelin R.C."/>
            <person name="Hirst M."/>
            <person name="Jones S.J.M."/>
            <person name="Bohlmann J."/>
            <person name="Breuil C."/>
        </authorList>
    </citation>
    <scope>NUCLEOTIDE SEQUENCE [LARGE SCALE GENOMIC DNA]</scope>
    <source>
        <strain evidence="4">kw1407 / UAMH 11150</strain>
    </source>
</reference>
<evidence type="ECO:0000313" key="4">
    <source>
        <dbReference type="Proteomes" id="UP000007796"/>
    </source>
</evidence>
<evidence type="ECO:0000259" key="2">
    <source>
        <dbReference type="Pfam" id="PF06985"/>
    </source>
</evidence>
<dbReference type="OrthoDB" id="5125733at2759"/>
<feature type="region of interest" description="Disordered" evidence="1">
    <location>
        <begin position="413"/>
        <end position="475"/>
    </location>
</feature>
<dbReference type="PANTHER" id="PTHR33112">
    <property type="entry name" value="DOMAIN PROTEIN, PUTATIVE-RELATED"/>
    <property type="match status" value="1"/>
</dbReference>
<dbReference type="GeneID" id="25979086"/>
<proteinExistence type="predicted"/>
<dbReference type="HOGENOM" id="CLU_002639_2_8_1"/>
<gene>
    <name evidence="3" type="ORF">CMQ_5731</name>
</gene>
<name>F0XSV9_GROCL</name>
<dbReference type="RefSeq" id="XP_014168793.1">
    <property type="nucleotide sequence ID" value="XM_014313318.1"/>
</dbReference>
<protein>
    <submittedName>
        <fullName evidence="3">Tol-like protein</fullName>
    </submittedName>
</protein>
<dbReference type="eggNOG" id="ENOG502SJD3">
    <property type="taxonomic scope" value="Eukaryota"/>
</dbReference>
<accession>F0XSV9</accession>
<feature type="region of interest" description="Disordered" evidence="1">
    <location>
        <begin position="561"/>
        <end position="592"/>
    </location>
</feature>
<dbReference type="Pfam" id="PF06985">
    <property type="entry name" value="HET"/>
    <property type="match status" value="1"/>
</dbReference>
<dbReference type="Proteomes" id="UP000007796">
    <property type="component" value="Unassembled WGS sequence"/>
</dbReference>
<sequence length="856" mass="94694">MGQVTDEACQRCGVYGLTTESWYESSMMSRPSLASLRIGAEEGCPCCRIVVDALDTRKPRWIVGDGGTIGLDWLPGIGTLRVRESDDVQDSIYICRHIDSTRGREDSEDLFLGTRFSARPEVVSDTTSSLSLDCAAAWLADCDAKHPACAEPFFRSPGLTRSNIAEGDTSAKHMPSRVLDVQANGEQGASDSIRLVEGLTPPHPYVALSYCWGSDLDSVCKTTVVTRQAHLQSITVADLPQTIQDAILVCRRLHVRYLWVDSLCIVQDDMDDWSREAADMCNVYQWSYVTIAVHSATSCKQGFLGKQRFGQPECQEVFWTDASSATDGGGPGKTKTKMLLRVRDKAYEETETALDKRAWTLQEAVLPRRVLRFFGYEMAWECQTTNQCECGGDLDNFASHLPLLGLEFRQLEDTDSDTGPASRSDNAGLSAYGDSEDSDGTPSLPGDVASSNGGDAVEAPTDSRYDDTSPPTNALAGRNWMRLVEQYSQRSLTQLSDKLIAIDGLARLVTLATTGLEDAVASSPAGDHTVIRPAYVEGLFRAHFPSQLLWRVRHTDTPNQKEAVFAPEEDAVSPSQDDSEGEHQEPATWPVDGAEPLWVPSATCRPDTLEAPSWSWASVEAPVEYPFGFLEQTDSLLEVRDFAPRPFTAPAGTGRNITVLQARTRAVPVSMRVASWTLSETQLVRLHIVRSMSGVAFTFSPDEERQPDLHLDDPALPCWVAHGNFSDRALRREWCARRAKAAQAVGSGAISWREGCQHRPRSSSSRWCPTCRFPDKGWGWNERGPDRQYSWSMCCVEVLGRKYPGSTGIHFLVLGPSTRVKGAWTRIGAGNYIRWDHHPLQNDLFWRGRVEHLSIV</sequence>
<dbReference type="EMBL" id="GL629997">
    <property type="protein sequence ID" value="EFW99310.1"/>
    <property type="molecule type" value="Genomic_DNA"/>
</dbReference>